<protein>
    <submittedName>
        <fullName evidence="1">Uncharacterized protein</fullName>
    </submittedName>
</protein>
<sequence>MSVVPSIGPLRRLYQDASLDIEHRSSRFWQVWLQRTFHEDAYWVLCEMPPDQSLRRVDAVVERYDASHDTVSAMLWIEFKRPSGSVREVESQALDAAGRCIRTNDLESVYVMTTVGVSFRVWSVYGSDLSSLVPFHGGPADATRSQYVDADCYEAEVLSRFVETVKNYPPLRRAPVIPSQSLPSTSHEQGEYSQVDYSGYPIIQQGYGSVANQAGYASGSHSEAGPSGTSYYGQYSGPSTAGGYGQASSAGDQFIKVHVSRVGHFGRSTEYIFSDVNGNQKRSTKDDWSEVKYKGKAAWVNSRRGVTYYTRDRIG</sequence>
<comment type="caution">
    <text evidence="1">The sequence shown here is derived from an EMBL/GenBank/DDBJ whole genome shotgun (WGS) entry which is preliminary data.</text>
</comment>
<organism evidence="1 2">
    <name type="scientific">Fusarium musae</name>
    <dbReference type="NCBI Taxonomy" id="1042133"/>
    <lineage>
        <taxon>Eukaryota</taxon>
        <taxon>Fungi</taxon>
        <taxon>Dikarya</taxon>
        <taxon>Ascomycota</taxon>
        <taxon>Pezizomycotina</taxon>
        <taxon>Sordariomycetes</taxon>
        <taxon>Hypocreomycetidae</taxon>
        <taxon>Hypocreales</taxon>
        <taxon>Nectriaceae</taxon>
        <taxon>Fusarium</taxon>
    </lineage>
</organism>
<keyword evidence="2" id="KW-1185">Reference proteome</keyword>
<reference evidence="1" key="1">
    <citation type="journal article" date="2021" name="Mol. Plant Microbe Interact.">
        <title>Telomere to telomere genome assembly of Fusarium musae F31, causal agent of crown rot disease of banana.</title>
        <authorList>
            <person name="Degradi L."/>
            <person name="Tava V."/>
            <person name="Kunova A."/>
            <person name="Cortesi P."/>
            <person name="Saracchi M."/>
            <person name="Pasquali M."/>
        </authorList>
    </citation>
    <scope>NUCLEOTIDE SEQUENCE</scope>
    <source>
        <strain evidence="1">F31</strain>
    </source>
</reference>
<dbReference type="KEGG" id="fmu:J7337_008962"/>
<dbReference type="GeneID" id="68316818"/>
<dbReference type="AlphaFoldDB" id="A0A9P8IPJ3"/>
<dbReference type="Proteomes" id="UP000827133">
    <property type="component" value="Unassembled WGS sequence"/>
</dbReference>
<name>A0A9P8IPJ3_9HYPO</name>
<gene>
    <name evidence="1" type="ORF">J7337_008962</name>
</gene>
<evidence type="ECO:0000313" key="1">
    <source>
        <dbReference type="EMBL" id="KAG9500483.1"/>
    </source>
</evidence>
<dbReference type="RefSeq" id="XP_044679483.1">
    <property type="nucleotide sequence ID" value="XM_044826566.1"/>
</dbReference>
<dbReference type="EMBL" id="JAHBCI010000006">
    <property type="protein sequence ID" value="KAG9500483.1"/>
    <property type="molecule type" value="Genomic_DNA"/>
</dbReference>
<evidence type="ECO:0000313" key="2">
    <source>
        <dbReference type="Proteomes" id="UP000827133"/>
    </source>
</evidence>
<proteinExistence type="predicted"/>
<accession>A0A9P8IPJ3</accession>